<keyword evidence="5" id="KW-1185">Reference proteome</keyword>
<evidence type="ECO:0000259" key="3">
    <source>
        <dbReference type="PROSITE" id="PS50076"/>
    </source>
</evidence>
<dbReference type="InterPro" id="IPR056453">
    <property type="entry name" value="HTH_DNAJC9"/>
</dbReference>
<dbReference type="Pfam" id="PF00226">
    <property type="entry name" value="DnaJ"/>
    <property type="match status" value="1"/>
</dbReference>
<feature type="domain" description="J" evidence="3">
    <location>
        <begin position="14"/>
        <end position="85"/>
    </location>
</feature>
<keyword evidence="1" id="KW-0175">Coiled coil</keyword>
<dbReference type="CDD" id="cd06257">
    <property type="entry name" value="DnaJ"/>
    <property type="match status" value="1"/>
</dbReference>
<dbReference type="PANTHER" id="PTHR44144:SF1">
    <property type="entry name" value="DNAJ HOMOLOG SUBFAMILY C MEMBER 9"/>
    <property type="match status" value="1"/>
</dbReference>
<dbReference type="PRINTS" id="PR00625">
    <property type="entry name" value="JDOMAIN"/>
</dbReference>
<dbReference type="SMART" id="SM00271">
    <property type="entry name" value="DnaJ"/>
    <property type="match status" value="1"/>
</dbReference>
<feature type="region of interest" description="Disordered" evidence="2">
    <location>
        <begin position="249"/>
        <end position="278"/>
    </location>
</feature>
<sequence>MSNILDELEESGEDLYEILKLDKTADSKDIKKNYRKLALKCHPDKLKKDISEEELKKANILWQKISISYDILSNEKSRAKYDKTGSVKDSKEYNYTDDDFSWEKYFELLYGNSVDEEKISNFEKKYRFSEEEEKEVCDLYVQSKGDLEFIMDNIPLCTSEDYPRFVEIINKAIKEKKVKKYKKFNSDYKEAMKVRKDFEEKERKKFEKAQAKEKKKDKENQKDNIDDLALIIQNNRKRRLDDTLNNIFEKYSKTENKKRQKSNKKGSKKSLPEEPSEEEFLKLQEKLFGKKK</sequence>
<dbReference type="Proteomes" id="UP000193944">
    <property type="component" value="Unassembled WGS sequence"/>
</dbReference>
<organism evidence="4 5">
    <name type="scientific">Anaeromyces robustus</name>
    <dbReference type="NCBI Taxonomy" id="1754192"/>
    <lineage>
        <taxon>Eukaryota</taxon>
        <taxon>Fungi</taxon>
        <taxon>Fungi incertae sedis</taxon>
        <taxon>Chytridiomycota</taxon>
        <taxon>Chytridiomycota incertae sedis</taxon>
        <taxon>Neocallimastigomycetes</taxon>
        <taxon>Neocallimastigales</taxon>
        <taxon>Neocallimastigaceae</taxon>
        <taxon>Anaeromyces</taxon>
    </lineage>
</organism>
<dbReference type="SUPFAM" id="SSF46565">
    <property type="entry name" value="Chaperone J-domain"/>
    <property type="match status" value="1"/>
</dbReference>
<dbReference type="PROSITE" id="PS50076">
    <property type="entry name" value="DNAJ_2"/>
    <property type="match status" value="1"/>
</dbReference>
<evidence type="ECO:0000256" key="2">
    <source>
        <dbReference type="SAM" id="MobiDB-lite"/>
    </source>
</evidence>
<dbReference type="AlphaFoldDB" id="A0A1Y1XQT6"/>
<evidence type="ECO:0000313" key="4">
    <source>
        <dbReference type="EMBL" id="ORX88108.1"/>
    </source>
</evidence>
<dbReference type="InterPro" id="IPR052594">
    <property type="entry name" value="J_domain-containing_protein"/>
</dbReference>
<dbReference type="Pfam" id="PF23302">
    <property type="entry name" value="HTH_DNAJC9"/>
    <property type="match status" value="1"/>
</dbReference>
<dbReference type="InterPro" id="IPR036869">
    <property type="entry name" value="J_dom_sf"/>
</dbReference>
<gene>
    <name evidence="4" type="ORF">BCR32DRAFT_227490</name>
</gene>
<reference evidence="4 5" key="2">
    <citation type="submission" date="2016-08" db="EMBL/GenBank/DDBJ databases">
        <title>Pervasive Adenine N6-methylation of Active Genes in Fungi.</title>
        <authorList>
            <consortium name="DOE Joint Genome Institute"/>
            <person name="Mondo S.J."/>
            <person name="Dannebaum R.O."/>
            <person name="Kuo R.C."/>
            <person name="Labutti K."/>
            <person name="Haridas S."/>
            <person name="Kuo A."/>
            <person name="Salamov A."/>
            <person name="Ahrendt S.R."/>
            <person name="Lipzen A."/>
            <person name="Sullivan W."/>
            <person name="Andreopoulos W.B."/>
            <person name="Clum A."/>
            <person name="Lindquist E."/>
            <person name="Daum C."/>
            <person name="Ramamoorthy G.K."/>
            <person name="Gryganskyi A."/>
            <person name="Culley D."/>
            <person name="Magnuson J.K."/>
            <person name="James T.Y."/>
            <person name="O'Malley M.A."/>
            <person name="Stajich J.E."/>
            <person name="Spatafora J.W."/>
            <person name="Visel A."/>
            <person name="Grigoriev I.V."/>
        </authorList>
    </citation>
    <scope>NUCLEOTIDE SEQUENCE [LARGE SCALE GENOMIC DNA]</scope>
    <source>
        <strain evidence="4 5">S4</strain>
    </source>
</reference>
<dbReference type="OrthoDB" id="10250354at2759"/>
<dbReference type="Gene3D" id="1.10.287.110">
    <property type="entry name" value="DnaJ domain"/>
    <property type="match status" value="1"/>
</dbReference>
<evidence type="ECO:0000256" key="1">
    <source>
        <dbReference type="SAM" id="Coils"/>
    </source>
</evidence>
<proteinExistence type="predicted"/>
<name>A0A1Y1XQT6_9FUNG</name>
<evidence type="ECO:0000313" key="5">
    <source>
        <dbReference type="Proteomes" id="UP000193944"/>
    </source>
</evidence>
<comment type="caution">
    <text evidence="4">The sequence shown here is derived from an EMBL/GenBank/DDBJ whole genome shotgun (WGS) entry which is preliminary data.</text>
</comment>
<feature type="coiled-coil region" evidence="1">
    <location>
        <begin position="181"/>
        <end position="231"/>
    </location>
</feature>
<dbReference type="GO" id="GO:0005634">
    <property type="term" value="C:nucleus"/>
    <property type="evidence" value="ECO:0007669"/>
    <property type="project" value="TreeGrafter"/>
</dbReference>
<dbReference type="EMBL" id="MCFG01000002">
    <property type="protein sequence ID" value="ORX88108.1"/>
    <property type="molecule type" value="Genomic_DNA"/>
</dbReference>
<reference evidence="4 5" key="1">
    <citation type="submission" date="2016-08" db="EMBL/GenBank/DDBJ databases">
        <title>A Parts List for Fungal Cellulosomes Revealed by Comparative Genomics.</title>
        <authorList>
            <consortium name="DOE Joint Genome Institute"/>
            <person name="Haitjema C.H."/>
            <person name="Gilmore S.P."/>
            <person name="Henske J.K."/>
            <person name="Solomon K.V."/>
            <person name="De Groot R."/>
            <person name="Kuo A."/>
            <person name="Mondo S.J."/>
            <person name="Salamov A.A."/>
            <person name="Labutti K."/>
            <person name="Zhao Z."/>
            <person name="Chiniquy J."/>
            <person name="Barry K."/>
            <person name="Brewer H.M."/>
            <person name="Purvine S.O."/>
            <person name="Wright A.T."/>
            <person name="Boxma B."/>
            <person name="Van Alen T."/>
            <person name="Hackstein J.H."/>
            <person name="Baker S.E."/>
            <person name="Grigoriev I.V."/>
            <person name="O'Malley M.A."/>
        </authorList>
    </citation>
    <scope>NUCLEOTIDE SEQUENCE [LARGE SCALE GENOMIC DNA]</scope>
    <source>
        <strain evidence="4 5">S4</strain>
    </source>
</reference>
<dbReference type="PANTHER" id="PTHR44144">
    <property type="entry name" value="DNAJ HOMOLOG SUBFAMILY C MEMBER 9"/>
    <property type="match status" value="1"/>
</dbReference>
<accession>A0A1Y1XQT6</accession>
<dbReference type="GO" id="GO:0005737">
    <property type="term" value="C:cytoplasm"/>
    <property type="evidence" value="ECO:0007669"/>
    <property type="project" value="TreeGrafter"/>
</dbReference>
<dbReference type="GO" id="GO:0031072">
    <property type="term" value="F:heat shock protein binding"/>
    <property type="evidence" value="ECO:0007669"/>
    <property type="project" value="TreeGrafter"/>
</dbReference>
<protein>
    <submittedName>
        <fullName evidence="4">DnaJ-domain-containing protein</fullName>
    </submittedName>
</protein>
<dbReference type="InterPro" id="IPR001623">
    <property type="entry name" value="DnaJ_domain"/>
</dbReference>
<feature type="compositionally biased region" description="Basic residues" evidence="2">
    <location>
        <begin position="258"/>
        <end position="268"/>
    </location>
</feature>